<dbReference type="InterPro" id="IPR015991">
    <property type="entry name" value="TatD/YcfH-like"/>
</dbReference>
<dbReference type="Gene3D" id="3.20.20.140">
    <property type="entry name" value="Metal-dependent hydrolases"/>
    <property type="match status" value="1"/>
</dbReference>
<dbReference type="InterPro" id="IPR018228">
    <property type="entry name" value="DNase_TatD-rel_CS"/>
</dbReference>
<dbReference type="SUPFAM" id="SSF51556">
    <property type="entry name" value="Metallo-dependent hydrolases"/>
    <property type="match status" value="1"/>
</dbReference>
<dbReference type="Proteomes" id="UP000886865">
    <property type="component" value="Unassembled WGS sequence"/>
</dbReference>
<dbReference type="FunFam" id="3.20.20.140:FF:000005">
    <property type="entry name" value="TatD family hydrolase"/>
    <property type="match status" value="1"/>
</dbReference>
<name>A0A9D1FJJ5_9BACT</name>
<evidence type="ECO:0000313" key="4">
    <source>
        <dbReference type="EMBL" id="HIS75046.1"/>
    </source>
</evidence>
<dbReference type="PANTHER" id="PTHR46124">
    <property type="entry name" value="D-AMINOACYL-TRNA DEACYLASE"/>
    <property type="match status" value="1"/>
</dbReference>
<sequence>MIDTHAHLDMLNDPKLAIEEALSVGVKKIIIPGVEPDTFEKVLDLAHKYENVYAQLGVHPSEAQKFNDDIAKKIIELAQDKKVVAIGEIGLDYYWDKTFVDIQKRVFKTQIEIANMLNLPIVVHDREAHKDTFDILEQMGAKKVLMHCFSGSLEFALECIKKGWFIALGGVVTFKNAKKVREVALKIPLENIMLETDTPYLTPHPHRGEENAPKYIIFTAKEIANLKDTALSEVENITSKNAIKFFSLEESQSESTV</sequence>
<dbReference type="AlphaFoldDB" id="A0A9D1FJJ5"/>
<dbReference type="NCBIfam" id="TIGR00010">
    <property type="entry name" value="YchF/TatD family DNA exonuclease"/>
    <property type="match status" value="1"/>
</dbReference>
<dbReference type="PROSITE" id="PS01091">
    <property type="entry name" value="TATD_3"/>
    <property type="match status" value="1"/>
</dbReference>
<reference evidence="4" key="1">
    <citation type="submission" date="2020-10" db="EMBL/GenBank/DDBJ databases">
        <authorList>
            <person name="Gilroy R."/>
        </authorList>
    </citation>
    <scope>NUCLEOTIDE SEQUENCE</scope>
    <source>
        <strain evidence="4">CHK152-2871</strain>
    </source>
</reference>
<feature type="binding site" evidence="3">
    <location>
        <position position="124"/>
    </location>
    <ligand>
        <name>a divalent metal cation</name>
        <dbReference type="ChEBI" id="CHEBI:60240"/>
        <label>2</label>
    </ligand>
</feature>
<dbReference type="GO" id="GO:0016788">
    <property type="term" value="F:hydrolase activity, acting on ester bonds"/>
    <property type="evidence" value="ECO:0007669"/>
    <property type="project" value="InterPro"/>
</dbReference>
<dbReference type="Pfam" id="PF01026">
    <property type="entry name" value="TatD_DNase"/>
    <property type="match status" value="1"/>
</dbReference>
<evidence type="ECO:0000256" key="1">
    <source>
        <dbReference type="ARBA" id="ARBA00022723"/>
    </source>
</evidence>
<feature type="binding site" evidence="3">
    <location>
        <position position="197"/>
    </location>
    <ligand>
        <name>a divalent metal cation</name>
        <dbReference type="ChEBI" id="CHEBI:60240"/>
        <label>1</label>
    </ligand>
</feature>
<dbReference type="CDD" id="cd01310">
    <property type="entry name" value="TatD_DNAse"/>
    <property type="match status" value="1"/>
</dbReference>
<comment type="caution">
    <text evidence="4">The sequence shown here is derived from an EMBL/GenBank/DDBJ whole genome shotgun (WGS) entry which is preliminary data.</text>
</comment>
<proteinExistence type="predicted"/>
<dbReference type="EMBL" id="DVJQ01000073">
    <property type="protein sequence ID" value="HIS75046.1"/>
    <property type="molecule type" value="Genomic_DNA"/>
</dbReference>
<evidence type="ECO:0000313" key="5">
    <source>
        <dbReference type="Proteomes" id="UP000886865"/>
    </source>
</evidence>
<keyword evidence="1 3" id="KW-0479">Metal-binding</keyword>
<evidence type="ECO:0000256" key="2">
    <source>
        <dbReference type="ARBA" id="ARBA00022801"/>
    </source>
</evidence>
<feature type="binding site" evidence="3">
    <location>
        <position position="147"/>
    </location>
    <ligand>
        <name>a divalent metal cation</name>
        <dbReference type="ChEBI" id="CHEBI:60240"/>
        <label>2</label>
    </ligand>
</feature>
<dbReference type="InterPro" id="IPR032466">
    <property type="entry name" value="Metal_Hydrolase"/>
</dbReference>
<dbReference type="InterPro" id="IPR001130">
    <property type="entry name" value="TatD-like"/>
</dbReference>
<organism evidence="4 5">
    <name type="scientific">Candidatus Galligastranaerophilus intestinavium</name>
    <dbReference type="NCBI Taxonomy" id="2840836"/>
    <lineage>
        <taxon>Bacteria</taxon>
        <taxon>Candidatus Galligastranaerophilus</taxon>
    </lineage>
</organism>
<dbReference type="PIRSF" id="PIRSF005902">
    <property type="entry name" value="DNase_TatD"/>
    <property type="match status" value="1"/>
</dbReference>
<protein>
    <submittedName>
        <fullName evidence="4">TatD family hydrolase</fullName>
    </submittedName>
</protein>
<reference evidence="4" key="2">
    <citation type="journal article" date="2021" name="PeerJ">
        <title>Extensive microbial diversity within the chicken gut microbiome revealed by metagenomics and culture.</title>
        <authorList>
            <person name="Gilroy R."/>
            <person name="Ravi A."/>
            <person name="Getino M."/>
            <person name="Pursley I."/>
            <person name="Horton D.L."/>
            <person name="Alikhan N.F."/>
            <person name="Baker D."/>
            <person name="Gharbi K."/>
            <person name="Hall N."/>
            <person name="Watson M."/>
            <person name="Adriaenssens E.M."/>
            <person name="Foster-Nyarko E."/>
            <person name="Jarju S."/>
            <person name="Secka A."/>
            <person name="Antonio M."/>
            <person name="Oren A."/>
            <person name="Chaudhuri R.R."/>
            <person name="La Ragione R."/>
            <person name="Hildebrand F."/>
            <person name="Pallen M.J."/>
        </authorList>
    </citation>
    <scope>NUCLEOTIDE SEQUENCE</scope>
    <source>
        <strain evidence="4">CHK152-2871</strain>
    </source>
</reference>
<accession>A0A9D1FJJ5</accession>
<keyword evidence="2 4" id="KW-0378">Hydrolase</keyword>
<feature type="binding site" evidence="3">
    <location>
        <position position="88"/>
    </location>
    <ligand>
        <name>a divalent metal cation</name>
        <dbReference type="ChEBI" id="CHEBI:60240"/>
        <label>1</label>
    </ligand>
</feature>
<gene>
    <name evidence="4" type="ORF">IAA86_08520</name>
</gene>
<dbReference type="PROSITE" id="PS01137">
    <property type="entry name" value="TATD_1"/>
    <property type="match status" value="1"/>
</dbReference>
<feature type="binding site" evidence="3">
    <location>
        <position position="7"/>
    </location>
    <ligand>
        <name>a divalent metal cation</name>
        <dbReference type="ChEBI" id="CHEBI:60240"/>
        <label>1</label>
    </ligand>
</feature>
<dbReference type="PANTHER" id="PTHR46124:SF2">
    <property type="entry name" value="D-AMINOACYL-TRNA DEACYLASE"/>
    <property type="match status" value="1"/>
</dbReference>
<feature type="binding site" evidence="3">
    <location>
        <position position="5"/>
    </location>
    <ligand>
        <name>a divalent metal cation</name>
        <dbReference type="ChEBI" id="CHEBI:60240"/>
        <label>1</label>
    </ligand>
</feature>
<evidence type="ECO:0000256" key="3">
    <source>
        <dbReference type="PIRSR" id="PIRSR005902-1"/>
    </source>
</evidence>
<dbReference type="GO" id="GO:0004536">
    <property type="term" value="F:DNA nuclease activity"/>
    <property type="evidence" value="ECO:0007669"/>
    <property type="project" value="InterPro"/>
</dbReference>
<dbReference type="GO" id="GO:0046872">
    <property type="term" value="F:metal ion binding"/>
    <property type="evidence" value="ECO:0007669"/>
    <property type="project" value="UniProtKB-KW"/>
</dbReference>